<dbReference type="PANTHER" id="PTHR34135">
    <property type="entry name" value="LYSOZYME"/>
    <property type="match status" value="1"/>
</dbReference>
<dbReference type="OrthoDB" id="9765879at2"/>
<keyword evidence="2 6" id="KW-0378">Hydrolase</keyword>
<proteinExistence type="inferred from homology"/>
<dbReference type="CDD" id="cd06414">
    <property type="entry name" value="GH25_LytC-like"/>
    <property type="match status" value="1"/>
</dbReference>
<keyword evidence="7" id="KW-1185">Reference proteome</keyword>
<dbReference type="InterPro" id="IPR017853">
    <property type="entry name" value="GH"/>
</dbReference>
<dbReference type="GO" id="GO:0016052">
    <property type="term" value="P:carbohydrate catabolic process"/>
    <property type="evidence" value="ECO:0007669"/>
    <property type="project" value="TreeGrafter"/>
</dbReference>
<dbReference type="Pfam" id="PF01183">
    <property type="entry name" value="Glyco_hydro_25"/>
    <property type="match status" value="1"/>
</dbReference>
<dbReference type="HOGENOM" id="CLU_612340_0_0_9"/>
<dbReference type="Proteomes" id="UP000016662">
    <property type="component" value="Unassembled WGS sequence"/>
</dbReference>
<dbReference type="PROSITE" id="PS00018">
    <property type="entry name" value="EF_HAND_1"/>
    <property type="match status" value="1"/>
</dbReference>
<dbReference type="Gene3D" id="3.20.20.80">
    <property type="entry name" value="Glycosidases"/>
    <property type="match status" value="1"/>
</dbReference>
<dbReference type="SUPFAM" id="SSF51445">
    <property type="entry name" value="(Trans)glycosidases"/>
    <property type="match status" value="1"/>
</dbReference>
<dbReference type="AlphaFoldDB" id="U2KNZ4"/>
<dbReference type="GO" id="GO:0003796">
    <property type="term" value="F:lysozyme activity"/>
    <property type="evidence" value="ECO:0007669"/>
    <property type="project" value="InterPro"/>
</dbReference>
<dbReference type="GO" id="GO:0016998">
    <property type="term" value="P:cell wall macromolecule catabolic process"/>
    <property type="evidence" value="ECO:0007669"/>
    <property type="project" value="InterPro"/>
</dbReference>
<keyword evidence="3" id="KW-0326">Glycosidase</keyword>
<dbReference type="RefSeq" id="WP_021683635.1">
    <property type="nucleotide sequence ID" value="NZ_KI260500.1"/>
</dbReference>
<dbReference type="PATRIC" id="fig|411473.3.peg.1749"/>
<dbReference type="PROSITE" id="PS51904">
    <property type="entry name" value="GLYCOSYL_HYDROL_F25_2"/>
    <property type="match status" value="1"/>
</dbReference>
<evidence type="ECO:0000256" key="4">
    <source>
        <dbReference type="SAM" id="MobiDB-lite"/>
    </source>
</evidence>
<keyword evidence="5" id="KW-0732">Signal</keyword>
<gene>
    <name evidence="6" type="ORF">RUMCAL_02121</name>
</gene>
<feature type="compositionally biased region" description="Low complexity" evidence="4">
    <location>
        <begin position="171"/>
        <end position="201"/>
    </location>
</feature>
<dbReference type="SMART" id="SM00641">
    <property type="entry name" value="Glyco_25"/>
    <property type="match status" value="1"/>
</dbReference>
<accession>U2KNZ4</accession>
<reference evidence="6 7" key="1">
    <citation type="submission" date="2013-07" db="EMBL/GenBank/DDBJ databases">
        <authorList>
            <person name="Weinstock G."/>
            <person name="Sodergren E."/>
            <person name="Wylie T."/>
            <person name="Fulton L."/>
            <person name="Fulton R."/>
            <person name="Fronick C."/>
            <person name="O'Laughlin M."/>
            <person name="Godfrey J."/>
            <person name="Miner T."/>
            <person name="Herter B."/>
            <person name="Appelbaum E."/>
            <person name="Cordes M."/>
            <person name="Lek S."/>
            <person name="Wollam A."/>
            <person name="Pepin K.H."/>
            <person name="Palsikar V.B."/>
            <person name="Mitreva M."/>
            <person name="Wilson R.K."/>
        </authorList>
    </citation>
    <scope>NUCLEOTIDE SEQUENCE [LARGE SCALE GENOMIC DNA]</scope>
    <source>
        <strain evidence="6 7">ATCC 27760</strain>
    </source>
</reference>
<evidence type="ECO:0000256" key="1">
    <source>
        <dbReference type="ARBA" id="ARBA00010646"/>
    </source>
</evidence>
<dbReference type="InterPro" id="IPR018247">
    <property type="entry name" value="EF_Hand_1_Ca_BS"/>
</dbReference>
<sequence length="447" mass="48118">MANKFFRKLNGLLTAAALCVSCLPFGGMLSASAADVQETIPGMTQSPEQLIQEADRGDFLTLGYAVMLECSYGGVGFASTLSEKNSALLDVDHSGAIDSADIFLLMYWCAYFGAYGKHTDEALAFLQEWDAANGNGNTETTQPTTVPVATATTTLTETTTAILSTFPPVPETATDSSTASASAESKTTPAESMAVTSLPASSTTTKATTKATTTLLTTTAAPATTTVTTTQTASGAWAQKDSYRGIDVSKYQGNIDWNAVKAAGNDFAIIRAGYGKYASQKDPYFEQNMRNAKAAGVACGAYWYSYAVTPAEAKQEAEVFASIVQGYQFEYPLVLDIEDSTQTKLSKEQVSAIIQAFCDTMESKGYYISLYSYASFLNSYVYQSVLEDYDIWVAHFGVSRPSYSKTSYGMWQYSSTGSVSGISGNVDLDYSYKCYPNLMTKYHLNGF</sequence>
<protein>
    <submittedName>
        <fullName evidence="6">Glycosyl hydrolase family 25</fullName>
    </submittedName>
</protein>
<feature type="region of interest" description="Disordered" evidence="4">
    <location>
        <begin position="166"/>
        <end position="201"/>
    </location>
</feature>
<comment type="caution">
    <text evidence="6">The sequence shown here is derived from an EMBL/GenBank/DDBJ whole genome shotgun (WGS) entry which is preliminary data.</text>
</comment>
<dbReference type="eggNOG" id="COG3757">
    <property type="taxonomic scope" value="Bacteria"/>
</dbReference>
<evidence type="ECO:0000256" key="3">
    <source>
        <dbReference type="ARBA" id="ARBA00023295"/>
    </source>
</evidence>
<comment type="similarity">
    <text evidence="1">Belongs to the glycosyl hydrolase 25 family.</text>
</comment>
<dbReference type="InterPro" id="IPR002053">
    <property type="entry name" value="Glyco_hydro_25"/>
</dbReference>
<organism evidence="6 7">
    <name type="scientific">Ruminococcus callidus ATCC 27760</name>
    <dbReference type="NCBI Taxonomy" id="411473"/>
    <lineage>
        <taxon>Bacteria</taxon>
        <taxon>Bacillati</taxon>
        <taxon>Bacillota</taxon>
        <taxon>Clostridia</taxon>
        <taxon>Eubacteriales</taxon>
        <taxon>Oscillospiraceae</taxon>
        <taxon>Ruminococcus</taxon>
    </lineage>
</organism>
<evidence type="ECO:0000256" key="2">
    <source>
        <dbReference type="ARBA" id="ARBA00022801"/>
    </source>
</evidence>
<evidence type="ECO:0000313" key="7">
    <source>
        <dbReference type="Proteomes" id="UP000016662"/>
    </source>
</evidence>
<dbReference type="EMBL" id="AWVF01000262">
    <property type="protein sequence ID" value="ERJ93997.1"/>
    <property type="molecule type" value="Genomic_DNA"/>
</dbReference>
<dbReference type="GO" id="GO:0009253">
    <property type="term" value="P:peptidoglycan catabolic process"/>
    <property type="evidence" value="ECO:0007669"/>
    <property type="project" value="InterPro"/>
</dbReference>
<name>U2KNZ4_9FIRM</name>
<feature type="chain" id="PRO_5004630928" evidence="5">
    <location>
        <begin position="34"/>
        <end position="447"/>
    </location>
</feature>
<dbReference type="STRING" id="411473.RUMCAL_02121"/>
<evidence type="ECO:0000256" key="5">
    <source>
        <dbReference type="SAM" id="SignalP"/>
    </source>
</evidence>
<feature type="signal peptide" evidence="5">
    <location>
        <begin position="1"/>
        <end position="33"/>
    </location>
</feature>
<evidence type="ECO:0000313" key="6">
    <source>
        <dbReference type="EMBL" id="ERJ93997.1"/>
    </source>
</evidence>
<dbReference type="PANTHER" id="PTHR34135:SF2">
    <property type="entry name" value="LYSOZYME"/>
    <property type="match status" value="1"/>
</dbReference>
<dbReference type="InterPro" id="IPR018077">
    <property type="entry name" value="Glyco_hydro_fam25_subgr"/>
</dbReference>